<evidence type="ECO:0000313" key="2">
    <source>
        <dbReference type="EMBL" id="TWU55310.1"/>
    </source>
</evidence>
<feature type="chain" id="PRO_5022734990" description="DUF4168 domain-containing protein" evidence="1">
    <location>
        <begin position="26"/>
        <end position="161"/>
    </location>
</feature>
<gene>
    <name evidence="2" type="ORF">Poly59_16070</name>
</gene>
<proteinExistence type="predicted"/>
<evidence type="ECO:0000256" key="1">
    <source>
        <dbReference type="SAM" id="SignalP"/>
    </source>
</evidence>
<reference evidence="2 3" key="1">
    <citation type="submission" date="2019-02" db="EMBL/GenBank/DDBJ databases">
        <title>Deep-cultivation of Planctomycetes and their phenomic and genomic characterization uncovers novel biology.</title>
        <authorList>
            <person name="Wiegand S."/>
            <person name="Jogler M."/>
            <person name="Boedeker C."/>
            <person name="Pinto D."/>
            <person name="Vollmers J."/>
            <person name="Rivas-Marin E."/>
            <person name="Kohn T."/>
            <person name="Peeters S.H."/>
            <person name="Heuer A."/>
            <person name="Rast P."/>
            <person name="Oberbeckmann S."/>
            <person name="Bunk B."/>
            <person name="Jeske O."/>
            <person name="Meyerdierks A."/>
            <person name="Storesund J.E."/>
            <person name="Kallscheuer N."/>
            <person name="Luecker S."/>
            <person name="Lage O.M."/>
            <person name="Pohl T."/>
            <person name="Merkel B.J."/>
            <person name="Hornburger P."/>
            <person name="Mueller R.-W."/>
            <person name="Bruemmer F."/>
            <person name="Labrenz M."/>
            <person name="Spormann A.M."/>
            <person name="Op Den Camp H."/>
            <person name="Overmann J."/>
            <person name="Amann R."/>
            <person name="Jetten M.S.M."/>
            <person name="Mascher T."/>
            <person name="Medema M.H."/>
            <person name="Devos D.P."/>
            <person name="Kaster A.-K."/>
            <person name="Ovreas L."/>
            <person name="Rohde M."/>
            <person name="Galperin M.Y."/>
            <person name="Jogler C."/>
        </authorList>
    </citation>
    <scope>NUCLEOTIDE SEQUENCE [LARGE SCALE GENOMIC DNA]</scope>
    <source>
        <strain evidence="2 3">Poly59</strain>
    </source>
</reference>
<dbReference type="AlphaFoldDB" id="A0A5C6F454"/>
<protein>
    <recommendedName>
        <fullName evidence="4">DUF4168 domain-containing protein</fullName>
    </recommendedName>
</protein>
<keyword evidence="1" id="KW-0732">Signal</keyword>
<accession>A0A5C6F454</accession>
<evidence type="ECO:0008006" key="4">
    <source>
        <dbReference type="Google" id="ProtNLM"/>
    </source>
</evidence>
<organism evidence="2 3">
    <name type="scientific">Rubripirellula reticaptiva</name>
    <dbReference type="NCBI Taxonomy" id="2528013"/>
    <lineage>
        <taxon>Bacteria</taxon>
        <taxon>Pseudomonadati</taxon>
        <taxon>Planctomycetota</taxon>
        <taxon>Planctomycetia</taxon>
        <taxon>Pirellulales</taxon>
        <taxon>Pirellulaceae</taxon>
        <taxon>Rubripirellula</taxon>
    </lineage>
</organism>
<sequence precursor="true">MTVTKMIACLAGLTCLLGIWSSAIGQISPPQKTDSEIEFPKGVTPPIETTPARNAAKAQQEIREALQGKTTSETGDGVLDDILQVIKSQGSVLDGSVLDASDLPAGNRRANVSAHHRAVVAEQLLRSARMLFETGPIDDSRGELIRQMRSEAARLLTPQDQ</sequence>
<evidence type="ECO:0000313" key="3">
    <source>
        <dbReference type="Proteomes" id="UP000317977"/>
    </source>
</evidence>
<feature type="signal peptide" evidence="1">
    <location>
        <begin position="1"/>
        <end position="25"/>
    </location>
</feature>
<comment type="caution">
    <text evidence="2">The sequence shown here is derived from an EMBL/GenBank/DDBJ whole genome shotgun (WGS) entry which is preliminary data.</text>
</comment>
<name>A0A5C6F454_9BACT</name>
<keyword evidence="3" id="KW-1185">Reference proteome</keyword>
<dbReference type="OrthoDB" id="279444at2"/>
<dbReference type="Proteomes" id="UP000317977">
    <property type="component" value="Unassembled WGS sequence"/>
</dbReference>
<dbReference type="EMBL" id="SJPX01000002">
    <property type="protein sequence ID" value="TWU55310.1"/>
    <property type="molecule type" value="Genomic_DNA"/>
</dbReference>
<dbReference type="RefSeq" id="WP_146533524.1">
    <property type="nucleotide sequence ID" value="NZ_SJPX01000002.1"/>
</dbReference>